<evidence type="ECO:0000256" key="1">
    <source>
        <dbReference type="ARBA" id="ARBA00009545"/>
    </source>
</evidence>
<dbReference type="OrthoDB" id="1937899at2759"/>
<keyword evidence="7" id="KW-1185">Reference proteome</keyword>
<dbReference type="GO" id="GO:0004649">
    <property type="term" value="F:poly(ADP-ribose) glycohydrolase activity"/>
    <property type="evidence" value="ECO:0007669"/>
    <property type="project" value="UniProtKB-EC"/>
</dbReference>
<organism evidence="6 7">
    <name type="scientific">Fusarium tricinctum</name>
    <dbReference type="NCBI Taxonomy" id="61284"/>
    <lineage>
        <taxon>Eukaryota</taxon>
        <taxon>Fungi</taxon>
        <taxon>Dikarya</taxon>
        <taxon>Ascomycota</taxon>
        <taxon>Pezizomycotina</taxon>
        <taxon>Sordariomycetes</taxon>
        <taxon>Hypocreomycetidae</taxon>
        <taxon>Hypocreales</taxon>
        <taxon>Nectriaceae</taxon>
        <taxon>Fusarium</taxon>
        <taxon>Fusarium tricinctum species complex</taxon>
    </lineage>
</organism>
<comment type="caution">
    <text evidence="6">The sequence shown here is derived from an EMBL/GenBank/DDBJ whole genome shotgun (WGS) entry which is preliminary data.</text>
</comment>
<comment type="similarity">
    <text evidence="1">Belongs to the poly(ADP-ribose) glycohydrolase family.</text>
</comment>
<dbReference type="GO" id="GO:1990966">
    <property type="term" value="P:ATP generation from poly-ADP-D-ribose"/>
    <property type="evidence" value="ECO:0007669"/>
    <property type="project" value="TreeGrafter"/>
</dbReference>
<dbReference type="EC" id="3.2.1.143" evidence="2"/>
<evidence type="ECO:0000313" key="6">
    <source>
        <dbReference type="EMBL" id="KAH7238944.1"/>
    </source>
</evidence>
<dbReference type="PANTHER" id="PTHR12837">
    <property type="entry name" value="POLY ADP-RIBOSE GLYCOHYDROLASE"/>
    <property type="match status" value="1"/>
</dbReference>
<evidence type="ECO:0000259" key="5">
    <source>
        <dbReference type="Pfam" id="PF20811"/>
    </source>
</evidence>
<dbReference type="EMBL" id="JAGPXF010000006">
    <property type="protein sequence ID" value="KAH7238944.1"/>
    <property type="molecule type" value="Genomic_DNA"/>
</dbReference>
<dbReference type="GO" id="GO:0005634">
    <property type="term" value="C:nucleus"/>
    <property type="evidence" value="ECO:0007669"/>
    <property type="project" value="TreeGrafter"/>
</dbReference>
<dbReference type="GO" id="GO:0005975">
    <property type="term" value="P:carbohydrate metabolic process"/>
    <property type="evidence" value="ECO:0007669"/>
    <property type="project" value="InterPro"/>
</dbReference>
<dbReference type="Proteomes" id="UP000813427">
    <property type="component" value="Unassembled WGS sequence"/>
</dbReference>
<evidence type="ECO:0000259" key="4">
    <source>
        <dbReference type="Pfam" id="PF05028"/>
    </source>
</evidence>
<feature type="domain" description="PARG catalytic Macro" evidence="4">
    <location>
        <begin position="226"/>
        <end position="416"/>
    </location>
</feature>
<dbReference type="InterPro" id="IPR046372">
    <property type="entry name" value="PARG_cat_C"/>
</dbReference>
<dbReference type="AlphaFoldDB" id="A0A8K0RT85"/>
<dbReference type="InterPro" id="IPR048362">
    <property type="entry name" value="PARG_helical"/>
</dbReference>
<name>A0A8K0RT85_9HYPO</name>
<proteinExistence type="inferred from homology"/>
<dbReference type="GO" id="GO:0006282">
    <property type="term" value="P:regulation of DNA repair"/>
    <property type="evidence" value="ECO:0007669"/>
    <property type="project" value="InterPro"/>
</dbReference>
<dbReference type="InterPro" id="IPR007724">
    <property type="entry name" value="Poly_GlycHdrlase"/>
</dbReference>
<keyword evidence="3" id="KW-0378">Hydrolase</keyword>
<dbReference type="GO" id="GO:0009225">
    <property type="term" value="P:nucleotide-sugar metabolic process"/>
    <property type="evidence" value="ECO:0007669"/>
    <property type="project" value="TreeGrafter"/>
</dbReference>
<dbReference type="PANTHER" id="PTHR12837:SF15">
    <property type="entry name" value="POLY(ADP-RIBOSE) GLYCOHYDROLASE"/>
    <property type="match status" value="1"/>
</dbReference>
<feature type="domain" description="PARG helical" evidence="5">
    <location>
        <begin position="86"/>
        <end position="185"/>
    </location>
</feature>
<accession>A0A8K0RT85</accession>
<protein>
    <recommendedName>
        <fullName evidence="2">poly(ADP-ribose) glycohydrolase</fullName>
        <ecNumber evidence="2">3.2.1.143</ecNumber>
    </recommendedName>
</protein>
<evidence type="ECO:0000256" key="3">
    <source>
        <dbReference type="ARBA" id="ARBA00022801"/>
    </source>
</evidence>
<dbReference type="Pfam" id="PF20811">
    <property type="entry name" value="PARG_cat_N"/>
    <property type="match status" value="1"/>
</dbReference>
<dbReference type="GO" id="GO:0005737">
    <property type="term" value="C:cytoplasm"/>
    <property type="evidence" value="ECO:0007669"/>
    <property type="project" value="TreeGrafter"/>
</dbReference>
<gene>
    <name evidence="6" type="ORF">BKA59DRAFT_558353</name>
</gene>
<dbReference type="Pfam" id="PF05028">
    <property type="entry name" value="PARG_cat_C"/>
    <property type="match status" value="1"/>
</dbReference>
<reference evidence="6" key="1">
    <citation type="journal article" date="2021" name="Nat. Commun.">
        <title>Genetic determinants of endophytism in the Arabidopsis root mycobiome.</title>
        <authorList>
            <person name="Mesny F."/>
            <person name="Miyauchi S."/>
            <person name="Thiergart T."/>
            <person name="Pickel B."/>
            <person name="Atanasova L."/>
            <person name="Karlsson M."/>
            <person name="Huettel B."/>
            <person name="Barry K.W."/>
            <person name="Haridas S."/>
            <person name="Chen C."/>
            <person name="Bauer D."/>
            <person name="Andreopoulos W."/>
            <person name="Pangilinan J."/>
            <person name="LaButti K."/>
            <person name="Riley R."/>
            <person name="Lipzen A."/>
            <person name="Clum A."/>
            <person name="Drula E."/>
            <person name="Henrissat B."/>
            <person name="Kohler A."/>
            <person name="Grigoriev I.V."/>
            <person name="Martin F.M."/>
            <person name="Hacquard S."/>
        </authorList>
    </citation>
    <scope>NUCLEOTIDE SEQUENCE</scope>
    <source>
        <strain evidence="6">MPI-SDFR-AT-0068</strain>
    </source>
</reference>
<sequence length="554" mass="61277">MPSRPSSFLLPNSKYCRIMDRFSDLPDDAGIEEDENGKIPFWPLLHHLLNAPTSSIAQLIDRLQTIAANAETCQDNDYGFLRQFLQEQDQSKILDTVWPKIRDVALALPTYFPQGQLELLQPACPLRLSRGQVACLVVHQFLCSSVPQRNDEGYQDLSIWFPSEQRHPTAVKMYLEALFTYFECLPEARVLLQDHQATSDSGRDAVTYELHPNGQTSLPNVKLASVQVNYQNSHTSHTHKPEAQGKGGAVVVSANKVIGFGQSATQEEIFVGIAPEAYPVVLVAPHLIDSTVISVSGARAMVDMQGQRREIEWTIRALPCSTEDLSSWKTAWKGGRLIFMDALEMDMFELSPSKGLPDLYHDNIDREISKVTNGFSCYGGDSVFTGLWGCGAFGGDPGVKLMVLWLAAGAANVKLHLMLGPGEHNLGRKLEEVVEACDGLAADDVRELLSRVPRDLRREEILEWIATEAPGAPGAHCLSPEAVEKYPRITLDSRDTLIGRGVLIVVVRDVLGIASFLFVVLLLQSTSTVEQEDRLKGYSLALDVRTQTDEHNTT</sequence>
<evidence type="ECO:0000313" key="7">
    <source>
        <dbReference type="Proteomes" id="UP000813427"/>
    </source>
</evidence>
<evidence type="ECO:0000256" key="2">
    <source>
        <dbReference type="ARBA" id="ARBA00012255"/>
    </source>
</evidence>